<evidence type="ECO:0000256" key="1">
    <source>
        <dbReference type="SAM" id="Phobius"/>
    </source>
</evidence>
<evidence type="ECO:0000259" key="2">
    <source>
        <dbReference type="Pfam" id="PF10260"/>
    </source>
</evidence>
<dbReference type="STRING" id="7370.A0A1I8ML64"/>
<dbReference type="Pfam" id="PF10260">
    <property type="entry name" value="SAYSvFN"/>
    <property type="match status" value="1"/>
</dbReference>
<dbReference type="InterPro" id="IPR019387">
    <property type="entry name" value="SAYSvFN_dom"/>
</dbReference>
<feature type="domain" description="SAYSvFN" evidence="2">
    <location>
        <begin position="100"/>
        <end position="168"/>
    </location>
</feature>
<feature type="transmembrane region" description="Helical" evidence="1">
    <location>
        <begin position="90"/>
        <end position="110"/>
    </location>
</feature>
<dbReference type="VEuPathDB" id="VectorBase:MDOA006090"/>
<dbReference type="PANTHER" id="PTHR13527:SF0">
    <property type="entry name" value="SAYSVFN DOMAIN-CONTAINING PROTEIN 1"/>
    <property type="match status" value="1"/>
</dbReference>
<name>A0A1I8ML64_MUSDO</name>
<protein>
    <recommendedName>
        <fullName evidence="2">SAYSvFN domain-containing protein</fullName>
    </recommendedName>
</protein>
<dbReference type="InterPro" id="IPR039159">
    <property type="entry name" value="SAYSD1"/>
</dbReference>
<accession>A0A1I8ML64</accession>
<organism evidence="3">
    <name type="scientific">Musca domestica</name>
    <name type="common">House fly</name>
    <dbReference type="NCBI Taxonomy" id="7370"/>
    <lineage>
        <taxon>Eukaryota</taxon>
        <taxon>Metazoa</taxon>
        <taxon>Ecdysozoa</taxon>
        <taxon>Arthropoda</taxon>
        <taxon>Hexapoda</taxon>
        <taxon>Insecta</taxon>
        <taxon>Pterygota</taxon>
        <taxon>Neoptera</taxon>
        <taxon>Endopterygota</taxon>
        <taxon>Diptera</taxon>
        <taxon>Brachycera</taxon>
        <taxon>Muscomorpha</taxon>
        <taxon>Muscoidea</taxon>
        <taxon>Muscidae</taxon>
        <taxon>Musca</taxon>
    </lineage>
</organism>
<dbReference type="EnsemblMetazoa" id="MDOA006090-RB">
    <property type="protein sequence ID" value="MDOA006090-PB"/>
    <property type="gene ID" value="MDOA006090"/>
</dbReference>
<sequence length="171" mass="19922">METTEERLQKYRLKKRREEHLQRFIAKFWEIISPTKGVKEEVNISSKTALQHSENSLVKNIELVSENRDFSSCLRTVDATLKTRTLSDAILRYLLHGAYISLWIILYIIAIELQFGIVYLMLSGLLIMYINTRTGPKSRNEISAYSVFNKDFKSIDGSLKAEQFEREIGIR</sequence>
<dbReference type="eggNOG" id="KOG3249">
    <property type="taxonomic scope" value="Eukaryota"/>
</dbReference>
<keyword evidence="1" id="KW-0472">Membrane</keyword>
<proteinExistence type="predicted"/>
<keyword evidence="1" id="KW-0812">Transmembrane</keyword>
<dbReference type="PANTHER" id="PTHR13527">
    <property type="entry name" value="SAYSVFN DOMAIN-CONTAINING PROTEIN 1"/>
    <property type="match status" value="1"/>
</dbReference>
<feature type="transmembrane region" description="Helical" evidence="1">
    <location>
        <begin position="116"/>
        <end position="132"/>
    </location>
</feature>
<gene>
    <name evidence="3" type="primary">101896791</name>
</gene>
<dbReference type="AlphaFoldDB" id="A0A1I8ML64"/>
<keyword evidence="1" id="KW-1133">Transmembrane helix</keyword>
<evidence type="ECO:0000313" key="3">
    <source>
        <dbReference type="EnsemblMetazoa" id="MDOA006090-PB"/>
    </source>
</evidence>
<reference evidence="3" key="1">
    <citation type="submission" date="2020-05" db="UniProtKB">
        <authorList>
            <consortium name="EnsemblMetazoa"/>
        </authorList>
    </citation>
    <scope>IDENTIFICATION</scope>
    <source>
        <strain evidence="3">Aabys</strain>
    </source>
</reference>